<dbReference type="CDD" id="cd08422">
    <property type="entry name" value="PBP2_CrgA_like"/>
    <property type="match status" value="1"/>
</dbReference>
<evidence type="ECO:0000259" key="5">
    <source>
        <dbReference type="PROSITE" id="PS50931"/>
    </source>
</evidence>
<comment type="similarity">
    <text evidence="1">Belongs to the LysR transcriptional regulatory family.</text>
</comment>
<dbReference type="PANTHER" id="PTHR30537">
    <property type="entry name" value="HTH-TYPE TRANSCRIPTIONAL REGULATOR"/>
    <property type="match status" value="1"/>
</dbReference>
<dbReference type="EMBL" id="JAVDWR010000004">
    <property type="protein sequence ID" value="MDR7120798.1"/>
    <property type="molecule type" value="Genomic_DNA"/>
</dbReference>
<keyword evidence="7" id="KW-1185">Reference proteome</keyword>
<keyword evidence="3 6" id="KW-0238">DNA-binding</keyword>
<dbReference type="InterPro" id="IPR036390">
    <property type="entry name" value="WH_DNA-bd_sf"/>
</dbReference>
<proteinExistence type="inferred from homology"/>
<evidence type="ECO:0000256" key="1">
    <source>
        <dbReference type="ARBA" id="ARBA00009437"/>
    </source>
</evidence>
<dbReference type="InterPro" id="IPR000847">
    <property type="entry name" value="LysR_HTH_N"/>
</dbReference>
<name>A0ABU1VZC1_9GAMM</name>
<evidence type="ECO:0000313" key="6">
    <source>
        <dbReference type="EMBL" id="MDR7120798.1"/>
    </source>
</evidence>
<feature type="domain" description="HTH lysR-type" evidence="5">
    <location>
        <begin position="3"/>
        <end position="60"/>
    </location>
</feature>
<gene>
    <name evidence="6" type="ORF">J2W69_001736</name>
</gene>
<dbReference type="Proteomes" id="UP001257909">
    <property type="component" value="Unassembled WGS sequence"/>
</dbReference>
<dbReference type="RefSeq" id="WP_310276764.1">
    <property type="nucleotide sequence ID" value="NZ_JAVDWR010000004.1"/>
</dbReference>
<dbReference type="Pfam" id="PF03466">
    <property type="entry name" value="LysR_substrate"/>
    <property type="match status" value="1"/>
</dbReference>
<dbReference type="PROSITE" id="PS50931">
    <property type="entry name" value="HTH_LYSR"/>
    <property type="match status" value="1"/>
</dbReference>
<keyword evidence="4" id="KW-0804">Transcription</keyword>
<comment type="caution">
    <text evidence="6">The sequence shown here is derived from an EMBL/GenBank/DDBJ whole genome shotgun (WGS) entry which is preliminary data.</text>
</comment>
<dbReference type="SUPFAM" id="SSF53850">
    <property type="entry name" value="Periplasmic binding protein-like II"/>
    <property type="match status" value="1"/>
</dbReference>
<reference evidence="6 7" key="1">
    <citation type="submission" date="2023-07" db="EMBL/GenBank/DDBJ databases">
        <title>Sorghum-associated microbial communities from plants grown in Nebraska, USA.</title>
        <authorList>
            <person name="Schachtman D."/>
        </authorList>
    </citation>
    <scope>NUCLEOTIDE SEQUENCE [LARGE SCALE GENOMIC DNA]</scope>
    <source>
        <strain evidence="6 7">4138</strain>
    </source>
</reference>
<evidence type="ECO:0000256" key="2">
    <source>
        <dbReference type="ARBA" id="ARBA00023015"/>
    </source>
</evidence>
<evidence type="ECO:0000313" key="7">
    <source>
        <dbReference type="Proteomes" id="UP001257909"/>
    </source>
</evidence>
<dbReference type="InterPro" id="IPR058163">
    <property type="entry name" value="LysR-type_TF_proteobact-type"/>
</dbReference>
<dbReference type="Pfam" id="PF00126">
    <property type="entry name" value="HTH_1"/>
    <property type="match status" value="1"/>
</dbReference>
<evidence type="ECO:0000256" key="3">
    <source>
        <dbReference type="ARBA" id="ARBA00023125"/>
    </source>
</evidence>
<dbReference type="SUPFAM" id="SSF46785">
    <property type="entry name" value="Winged helix' DNA-binding domain"/>
    <property type="match status" value="1"/>
</dbReference>
<protein>
    <submittedName>
        <fullName evidence="6">DNA-binding transcriptional LysR family regulator</fullName>
    </submittedName>
</protein>
<organism evidence="6 7">
    <name type="scientific">Rheinheimera soli</name>
    <dbReference type="NCBI Taxonomy" id="443616"/>
    <lineage>
        <taxon>Bacteria</taxon>
        <taxon>Pseudomonadati</taxon>
        <taxon>Pseudomonadota</taxon>
        <taxon>Gammaproteobacteria</taxon>
        <taxon>Chromatiales</taxon>
        <taxon>Chromatiaceae</taxon>
        <taxon>Rheinheimera</taxon>
    </lineage>
</organism>
<dbReference type="Gene3D" id="3.40.190.290">
    <property type="match status" value="1"/>
</dbReference>
<dbReference type="GO" id="GO:0003677">
    <property type="term" value="F:DNA binding"/>
    <property type="evidence" value="ECO:0007669"/>
    <property type="project" value="UniProtKB-KW"/>
</dbReference>
<accession>A0ABU1VZC1</accession>
<dbReference type="InterPro" id="IPR005119">
    <property type="entry name" value="LysR_subst-bd"/>
</dbReference>
<evidence type="ECO:0000256" key="4">
    <source>
        <dbReference type="ARBA" id="ARBA00023163"/>
    </source>
</evidence>
<dbReference type="Gene3D" id="1.10.10.10">
    <property type="entry name" value="Winged helix-like DNA-binding domain superfamily/Winged helix DNA-binding domain"/>
    <property type="match status" value="1"/>
</dbReference>
<dbReference type="PANTHER" id="PTHR30537:SF21">
    <property type="entry name" value="HTH-TYPE TRANSCRIPTIONAL REGULATOR SINR-RELATED"/>
    <property type="match status" value="1"/>
</dbReference>
<keyword evidence="2" id="KW-0805">Transcription regulation</keyword>
<dbReference type="InterPro" id="IPR036388">
    <property type="entry name" value="WH-like_DNA-bd_sf"/>
</dbReference>
<sequence>MMLRTDDLQLFVLTADLGSISAAARELGLSPALASVALKRLEQQLNTVLILRSTRSLRLTTAGMVYLEYARQAIQLLGQGQQLLQLGKEQLSGELTLSVPSDFGRNNLVLWLAEFQQQHPKLQLKIRISDRLADLGRQPVDLVLRYGEPKDSQLIAMPLVPDNHRVLCASPEYIRRVGAPERPEDLGSHQVLQLVLGDAVHSKWQFWLDEQLQQVQVRGALVADDGDVVRRWAVAGLGIAYKSRLDILSDLRSGALVKLLPDYQTEQAPLYLLAVQRLSSSPILKALSEFLVQKLRLYWQG</sequence>